<dbReference type="EMBL" id="JRNE01000058">
    <property type="protein sequence ID" value="KGF16215.1"/>
    <property type="molecule type" value="Genomic_DNA"/>
</dbReference>
<dbReference type="Gene3D" id="3.40.960.10">
    <property type="entry name" value="VSR Endonuclease"/>
    <property type="match status" value="1"/>
</dbReference>
<dbReference type="InterPro" id="IPR025159">
    <property type="entry name" value="AbiEi_N"/>
</dbReference>
<comment type="caution">
    <text evidence="3">The sequence shown here is derived from an EMBL/GenBank/DDBJ whole genome shotgun (WGS) entry which is preliminary data.</text>
</comment>
<evidence type="ECO:0000259" key="2">
    <source>
        <dbReference type="Pfam" id="PF18741"/>
    </source>
</evidence>
<proteinExistence type="predicted"/>
<dbReference type="RefSeq" id="WP_052054298.1">
    <property type="nucleotide sequence ID" value="NZ_JRNE01000058.1"/>
</dbReference>
<dbReference type="SUPFAM" id="SSF52980">
    <property type="entry name" value="Restriction endonuclease-like"/>
    <property type="match status" value="1"/>
</dbReference>
<dbReference type="eggNOG" id="COG5340">
    <property type="taxonomic scope" value="Bacteria"/>
</dbReference>
<feature type="domain" description="AbiEi antitoxin N-terminal" evidence="1">
    <location>
        <begin position="2"/>
        <end position="25"/>
    </location>
</feature>
<evidence type="ECO:0008006" key="5">
    <source>
        <dbReference type="Google" id="ProtNLM"/>
    </source>
</evidence>
<feature type="domain" description="Restriction endonuclease type II-like" evidence="2">
    <location>
        <begin position="164"/>
        <end position="254"/>
    </location>
</feature>
<dbReference type="InterPro" id="IPR011335">
    <property type="entry name" value="Restrct_endonuc-II-like"/>
</dbReference>
<dbReference type="InterPro" id="IPR049468">
    <property type="entry name" value="Restrct_endonuc-II-like_dom"/>
</dbReference>
<organism evidence="3 4">
    <name type="scientific">Corynebacterium freneyi DNF00450</name>
    <dbReference type="NCBI Taxonomy" id="1287475"/>
    <lineage>
        <taxon>Bacteria</taxon>
        <taxon>Bacillati</taxon>
        <taxon>Actinomycetota</taxon>
        <taxon>Actinomycetes</taxon>
        <taxon>Mycobacteriales</taxon>
        <taxon>Corynebacteriaceae</taxon>
        <taxon>Corynebacterium</taxon>
    </lineage>
</organism>
<dbReference type="Proteomes" id="UP000029548">
    <property type="component" value="Unassembled WGS sequence"/>
</dbReference>
<dbReference type="Pfam" id="PF13338">
    <property type="entry name" value="AbiEi_4"/>
    <property type="match status" value="1"/>
</dbReference>
<dbReference type="AlphaFoldDB" id="A0A095Y191"/>
<protein>
    <recommendedName>
        <fullName evidence="5">DUF559 domain-containing protein</fullName>
    </recommendedName>
</protein>
<dbReference type="Pfam" id="PF18741">
    <property type="entry name" value="MTES_1575"/>
    <property type="match status" value="1"/>
</dbReference>
<reference evidence="3 4" key="1">
    <citation type="submission" date="2014-07" db="EMBL/GenBank/DDBJ databases">
        <authorList>
            <person name="McCorrison J."/>
            <person name="Sanka R."/>
            <person name="Torralba M."/>
            <person name="Gillis M."/>
            <person name="Haft D.H."/>
            <person name="Methe B."/>
            <person name="Sutton G."/>
            <person name="Nelson K.E."/>
        </authorList>
    </citation>
    <scope>NUCLEOTIDE SEQUENCE [LARGE SCALE GENOMIC DNA]</scope>
    <source>
        <strain evidence="3 4">DNF00450</strain>
    </source>
</reference>
<name>A0A095Y191_9CORY</name>
<evidence type="ECO:0000313" key="3">
    <source>
        <dbReference type="EMBL" id="KGF16215.1"/>
    </source>
</evidence>
<evidence type="ECO:0000313" key="4">
    <source>
        <dbReference type="Proteomes" id="UP000029548"/>
    </source>
</evidence>
<accession>A0A095Y191</accession>
<evidence type="ECO:0000259" key="1">
    <source>
        <dbReference type="Pfam" id="PF13338"/>
    </source>
</evidence>
<sequence>MSERDLRRAVDNGWLTRLRRGVYRLNVTMLQLRMHLIAARAPEAVFALLIAAHAWGLRKTVPRDLDVYVARTRRGVRGARAHRRKALRYVQRDGFRFTTLTETLADLVDIWGPGIVANVVDRRYPTLAGRAELIAEAAELPVGKRGRILPILEWAPDNAYSRIEARIARALQLRGVDIELNVRIGAHTWDIVHHGARLVIEFDSLKYHLDKWAFREDRARQNALIRLDYAILRYSDSDVDLRFDEMIDEICDTIAWRLGGTRTRSAWDKFPCSEVYGWREIAAEEGPWR</sequence>
<gene>
    <name evidence="3" type="ORF">HMPREF1650_08950</name>
</gene>